<proteinExistence type="predicted"/>
<dbReference type="AlphaFoldDB" id="A0A7Y9EWV7"/>
<organism evidence="2 3">
    <name type="scientific">Microbacterium pseudoresistens</name>
    <dbReference type="NCBI Taxonomy" id="640634"/>
    <lineage>
        <taxon>Bacteria</taxon>
        <taxon>Bacillati</taxon>
        <taxon>Actinomycetota</taxon>
        <taxon>Actinomycetes</taxon>
        <taxon>Micrococcales</taxon>
        <taxon>Microbacteriaceae</taxon>
        <taxon>Microbacterium</taxon>
    </lineage>
</organism>
<keyword evidence="1" id="KW-0812">Transmembrane</keyword>
<keyword evidence="1" id="KW-0472">Membrane</keyword>
<accession>A0A7Y9EWV7</accession>
<reference evidence="2 3" key="1">
    <citation type="submission" date="2020-07" db="EMBL/GenBank/DDBJ databases">
        <title>Sequencing the genomes of 1000 actinobacteria strains.</title>
        <authorList>
            <person name="Klenk H.-P."/>
        </authorList>
    </citation>
    <scope>NUCLEOTIDE SEQUENCE [LARGE SCALE GENOMIC DNA]</scope>
    <source>
        <strain evidence="2 3">DSM 22185</strain>
    </source>
</reference>
<protein>
    <submittedName>
        <fullName evidence="2">Putative membrane protein</fullName>
    </submittedName>
</protein>
<dbReference type="InterPro" id="IPR021125">
    <property type="entry name" value="DUF2127"/>
</dbReference>
<dbReference type="RefSeq" id="WP_179434509.1">
    <property type="nucleotide sequence ID" value="NZ_JACCBH010000001.1"/>
</dbReference>
<comment type="caution">
    <text evidence="2">The sequence shown here is derived from an EMBL/GenBank/DDBJ whole genome shotgun (WGS) entry which is preliminary data.</text>
</comment>
<evidence type="ECO:0000313" key="2">
    <source>
        <dbReference type="EMBL" id="NYD55438.1"/>
    </source>
</evidence>
<feature type="transmembrane region" description="Helical" evidence="1">
    <location>
        <begin position="135"/>
        <end position="154"/>
    </location>
</feature>
<keyword evidence="1" id="KW-1133">Transmembrane helix</keyword>
<dbReference type="Proteomes" id="UP000552045">
    <property type="component" value="Unassembled WGS sequence"/>
</dbReference>
<keyword evidence="3" id="KW-1185">Reference proteome</keyword>
<dbReference type="EMBL" id="JACCBH010000001">
    <property type="protein sequence ID" value="NYD55438.1"/>
    <property type="molecule type" value="Genomic_DNA"/>
</dbReference>
<feature type="transmembrane region" description="Helical" evidence="1">
    <location>
        <begin position="85"/>
        <end position="105"/>
    </location>
</feature>
<sequence>MKLNPMTVDPQHRLLDRVFEVSIILKGINGVLELIGGVALLFVDPVQVRAWLSGITANMVGAHHHSPIWQWFQHLADALDTKATVFAAVYLLLHGVIKIVLVWALLREKMWAYPWMIAALVAFIAYQCYELLVHFSWWMLALTIFDIFIVGLTLREWQLHKARRAERLAAAEG</sequence>
<feature type="transmembrane region" description="Helical" evidence="1">
    <location>
        <begin position="21"/>
        <end position="43"/>
    </location>
</feature>
<feature type="transmembrane region" description="Helical" evidence="1">
    <location>
        <begin position="112"/>
        <end position="129"/>
    </location>
</feature>
<evidence type="ECO:0000313" key="3">
    <source>
        <dbReference type="Proteomes" id="UP000552045"/>
    </source>
</evidence>
<name>A0A7Y9EWV7_9MICO</name>
<dbReference type="Pfam" id="PF09900">
    <property type="entry name" value="DUF2127"/>
    <property type="match status" value="1"/>
</dbReference>
<evidence type="ECO:0000256" key="1">
    <source>
        <dbReference type="SAM" id="Phobius"/>
    </source>
</evidence>
<gene>
    <name evidence="2" type="ORF">BKA02_002493</name>
</gene>